<comment type="caution">
    <text evidence="1">The sequence shown here is derived from an EMBL/GenBank/DDBJ whole genome shotgun (WGS) entry which is preliminary data.</text>
</comment>
<dbReference type="Proteomes" id="UP000824120">
    <property type="component" value="Chromosome 9"/>
</dbReference>
<evidence type="ECO:0000313" key="1">
    <source>
        <dbReference type="EMBL" id="KAG5586713.1"/>
    </source>
</evidence>
<accession>A0A9J5XE87</accession>
<name>A0A9J5XE87_SOLCO</name>
<protein>
    <submittedName>
        <fullName evidence="1">Uncharacterized protein</fullName>
    </submittedName>
</protein>
<evidence type="ECO:0000313" key="2">
    <source>
        <dbReference type="Proteomes" id="UP000824120"/>
    </source>
</evidence>
<keyword evidence="2" id="KW-1185">Reference proteome</keyword>
<sequence>MEQPPYGEGKYDLQLGLYGSDLCGYVNNWRNCVSLGYEKFLVEDINYQKSAATQKSAARKFTLKIECFIFLLEGLLVQQF</sequence>
<organism evidence="1 2">
    <name type="scientific">Solanum commersonii</name>
    <name type="common">Commerson's wild potato</name>
    <name type="synonym">Commerson's nightshade</name>
    <dbReference type="NCBI Taxonomy" id="4109"/>
    <lineage>
        <taxon>Eukaryota</taxon>
        <taxon>Viridiplantae</taxon>
        <taxon>Streptophyta</taxon>
        <taxon>Embryophyta</taxon>
        <taxon>Tracheophyta</taxon>
        <taxon>Spermatophyta</taxon>
        <taxon>Magnoliopsida</taxon>
        <taxon>eudicotyledons</taxon>
        <taxon>Gunneridae</taxon>
        <taxon>Pentapetalae</taxon>
        <taxon>asterids</taxon>
        <taxon>lamiids</taxon>
        <taxon>Solanales</taxon>
        <taxon>Solanaceae</taxon>
        <taxon>Solanoideae</taxon>
        <taxon>Solaneae</taxon>
        <taxon>Solanum</taxon>
    </lineage>
</organism>
<dbReference type="EMBL" id="JACXVP010000009">
    <property type="protein sequence ID" value="KAG5586713.1"/>
    <property type="molecule type" value="Genomic_DNA"/>
</dbReference>
<gene>
    <name evidence="1" type="ORF">H5410_047147</name>
</gene>
<dbReference type="AlphaFoldDB" id="A0A9J5XE87"/>
<proteinExistence type="predicted"/>
<reference evidence="1 2" key="1">
    <citation type="submission" date="2020-09" db="EMBL/GenBank/DDBJ databases">
        <title>De no assembly of potato wild relative species, Solanum commersonii.</title>
        <authorList>
            <person name="Cho K."/>
        </authorList>
    </citation>
    <scope>NUCLEOTIDE SEQUENCE [LARGE SCALE GENOMIC DNA]</scope>
    <source>
        <strain evidence="1">LZ3.2</strain>
        <tissue evidence="1">Leaf</tissue>
    </source>
</reference>